<accession>A0AAD9I2M9</accession>
<dbReference type="PANTHER" id="PTHR19918:SF5">
    <property type="entry name" value="MEIOSIS-SPECIFIC APC_C ACTIVATOR PROTEIN AMA1"/>
    <property type="match status" value="1"/>
</dbReference>
<dbReference type="AlphaFoldDB" id="A0AAD9I2M9"/>
<proteinExistence type="predicted"/>
<evidence type="ECO:0000256" key="2">
    <source>
        <dbReference type="ARBA" id="ARBA00022737"/>
    </source>
</evidence>
<evidence type="ECO:0000256" key="1">
    <source>
        <dbReference type="ARBA" id="ARBA00022574"/>
    </source>
</evidence>
<reference evidence="4" key="1">
    <citation type="journal article" date="2023" name="Mol. Plant Microbe Interact.">
        <title>Elucidating the Obligate Nature and Biological Capacity of an Invasive Fungal Corn Pathogen.</title>
        <authorList>
            <person name="MacCready J.S."/>
            <person name="Roggenkamp E.M."/>
            <person name="Gdanetz K."/>
            <person name="Chilvers M.I."/>
        </authorList>
    </citation>
    <scope>NUCLEOTIDE SEQUENCE</scope>
    <source>
        <strain evidence="4">PM02</strain>
    </source>
</reference>
<dbReference type="GO" id="GO:1905786">
    <property type="term" value="P:positive regulation of anaphase-promoting complex-dependent catabolic process"/>
    <property type="evidence" value="ECO:0007669"/>
    <property type="project" value="TreeGrafter"/>
</dbReference>
<keyword evidence="1" id="KW-0853">WD repeat</keyword>
<dbReference type="InterPro" id="IPR015943">
    <property type="entry name" value="WD40/YVTN_repeat-like_dom_sf"/>
</dbReference>
<dbReference type="Proteomes" id="UP001217918">
    <property type="component" value="Unassembled WGS sequence"/>
</dbReference>
<feature type="compositionally biased region" description="Low complexity" evidence="3">
    <location>
        <begin position="100"/>
        <end position="110"/>
    </location>
</feature>
<dbReference type="Gene3D" id="2.130.10.10">
    <property type="entry name" value="YVTN repeat-like/Quinoprotein amine dehydrogenase"/>
    <property type="match status" value="1"/>
</dbReference>
<dbReference type="InterPro" id="IPR033010">
    <property type="entry name" value="Cdc20/Fizzy"/>
</dbReference>
<dbReference type="PANTHER" id="PTHR19918">
    <property type="entry name" value="CELL DIVISION CYCLE 20 CDC20 FIZZY -RELATED"/>
    <property type="match status" value="1"/>
</dbReference>
<keyword evidence="5" id="KW-1185">Reference proteome</keyword>
<feature type="region of interest" description="Disordered" evidence="3">
    <location>
        <begin position="74"/>
        <end position="115"/>
    </location>
</feature>
<protein>
    <submittedName>
        <fullName evidence="4">Uncharacterized protein</fullName>
    </submittedName>
</protein>
<sequence>MGIKPTNSTPPYKQKICGVENRQNLISYYCSRRDLPLASPSDSGYDTIASPTTPLVKRPKDRLVLDRLPPRYAWPSVDGAISTETEPEDPWESDRDADPETTTPTGPRTTENSKTMLTPRRRMVSCAGRSTLPRWSQLRKRPALPFGFASESTLRTRSNSLQQPDRFVPPRRVNHDLAELIKTTKDLRELTATERLLRHDGASGDPFCFRRRVTAPMASDYRVISRSESGGLWPTVSTILGPLDQNSGDGSGRYGINNTVWAVGGIAPSGTAVDNGRGQLVSSGTNARLFRTAFPPLTLTSDEEAEKHQARLAKACDIDQTRRMLFTTKTTYVESVSATNNPRRLLLSESGKTKWDGTVWVNDEPRSSKSVKSKKSTRDLSSAPFKVLDAPGLRDDFYCSILAYSSTCETLAVGLGDLLYGWSESDGVRLLNAGVNNDAHLTSVAFSSVQGGKAILAFGRSDCSLALLSIHDLPSRGAQHRFNLAVLPRFDVVQPAAVACLS</sequence>
<name>A0AAD9I2M9_9PEZI</name>
<evidence type="ECO:0000313" key="4">
    <source>
        <dbReference type="EMBL" id="KAK2069838.1"/>
    </source>
</evidence>
<organism evidence="4 5">
    <name type="scientific">Phyllachora maydis</name>
    <dbReference type="NCBI Taxonomy" id="1825666"/>
    <lineage>
        <taxon>Eukaryota</taxon>
        <taxon>Fungi</taxon>
        <taxon>Dikarya</taxon>
        <taxon>Ascomycota</taxon>
        <taxon>Pezizomycotina</taxon>
        <taxon>Sordariomycetes</taxon>
        <taxon>Sordariomycetidae</taxon>
        <taxon>Phyllachorales</taxon>
        <taxon>Phyllachoraceae</taxon>
        <taxon>Phyllachora</taxon>
    </lineage>
</organism>
<keyword evidence="2" id="KW-0677">Repeat</keyword>
<dbReference type="GO" id="GO:1990757">
    <property type="term" value="F:ubiquitin ligase activator activity"/>
    <property type="evidence" value="ECO:0007669"/>
    <property type="project" value="TreeGrafter"/>
</dbReference>
<comment type="caution">
    <text evidence="4">The sequence shown here is derived from an EMBL/GenBank/DDBJ whole genome shotgun (WGS) entry which is preliminary data.</text>
</comment>
<evidence type="ECO:0000313" key="5">
    <source>
        <dbReference type="Proteomes" id="UP001217918"/>
    </source>
</evidence>
<dbReference type="GO" id="GO:0010997">
    <property type="term" value="F:anaphase-promoting complex binding"/>
    <property type="evidence" value="ECO:0007669"/>
    <property type="project" value="InterPro"/>
</dbReference>
<gene>
    <name evidence="4" type="ORF">P8C59_004384</name>
</gene>
<dbReference type="GO" id="GO:0005680">
    <property type="term" value="C:anaphase-promoting complex"/>
    <property type="evidence" value="ECO:0007669"/>
    <property type="project" value="TreeGrafter"/>
</dbReference>
<evidence type="ECO:0000256" key="3">
    <source>
        <dbReference type="SAM" id="MobiDB-lite"/>
    </source>
</evidence>
<dbReference type="EMBL" id="JAQQPM010000003">
    <property type="protein sequence ID" value="KAK2069838.1"/>
    <property type="molecule type" value="Genomic_DNA"/>
</dbReference>
<dbReference type="GO" id="GO:0031145">
    <property type="term" value="P:anaphase-promoting complex-dependent catabolic process"/>
    <property type="evidence" value="ECO:0007669"/>
    <property type="project" value="TreeGrafter"/>
</dbReference>